<name>A0ABV4NRE9_9GAMM</name>
<evidence type="ECO:0000313" key="3">
    <source>
        <dbReference type="Proteomes" id="UP001569414"/>
    </source>
</evidence>
<dbReference type="EMBL" id="JBGMEL010000013">
    <property type="protein sequence ID" value="MFA0791658.1"/>
    <property type="molecule type" value="Genomic_DNA"/>
</dbReference>
<accession>A0ABV4NRE9</accession>
<sequence length="64" mass="7081">MKYLLRVFFLTCSAFASAAGDSNFSFDLGGDHGGLGAKYAINRGKDKYFWFFGLVRIYGAGRLD</sequence>
<evidence type="ECO:0000313" key="2">
    <source>
        <dbReference type="EMBL" id="MFA0791658.1"/>
    </source>
</evidence>
<keyword evidence="1" id="KW-0732">Signal</keyword>
<gene>
    <name evidence="2" type="ORF">ACCI51_13970</name>
</gene>
<evidence type="ECO:0000256" key="1">
    <source>
        <dbReference type="SAM" id="SignalP"/>
    </source>
</evidence>
<proteinExistence type="predicted"/>
<dbReference type="Proteomes" id="UP001569414">
    <property type="component" value="Unassembled WGS sequence"/>
</dbReference>
<protein>
    <submittedName>
        <fullName evidence="2">Uncharacterized protein</fullName>
    </submittedName>
</protein>
<feature type="signal peptide" evidence="1">
    <location>
        <begin position="1"/>
        <end position="18"/>
    </location>
</feature>
<reference evidence="2 3" key="1">
    <citation type="submission" date="2024-08" db="EMBL/GenBank/DDBJ databases">
        <authorList>
            <person name="Ishaq N."/>
        </authorList>
    </citation>
    <scope>NUCLEOTIDE SEQUENCE [LARGE SCALE GENOMIC DNA]</scope>
    <source>
        <strain evidence="2 3">JCM 30400</strain>
    </source>
</reference>
<dbReference type="RefSeq" id="WP_371844154.1">
    <property type="nucleotide sequence ID" value="NZ_JBGMEL010000013.1"/>
</dbReference>
<keyword evidence="3" id="KW-1185">Reference proteome</keyword>
<comment type="caution">
    <text evidence="2">The sequence shown here is derived from an EMBL/GenBank/DDBJ whole genome shotgun (WGS) entry which is preliminary data.</text>
</comment>
<feature type="chain" id="PRO_5045100615" evidence="1">
    <location>
        <begin position="19"/>
        <end position="64"/>
    </location>
</feature>
<organism evidence="2 3">
    <name type="scientific">Microbulbifer echini</name>
    <dbReference type="NCBI Taxonomy" id="1529067"/>
    <lineage>
        <taxon>Bacteria</taxon>
        <taxon>Pseudomonadati</taxon>
        <taxon>Pseudomonadota</taxon>
        <taxon>Gammaproteobacteria</taxon>
        <taxon>Cellvibrionales</taxon>
        <taxon>Microbulbiferaceae</taxon>
        <taxon>Microbulbifer</taxon>
    </lineage>
</organism>